<evidence type="ECO:0000256" key="1">
    <source>
        <dbReference type="SAM" id="Coils"/>
    </source>
</evidence>
<dbReference type="AlphaFoldDB" id="A0A8K0K233"/>
<dbReference type="EMBL" id="KZ308301">
    <property type="protein sequence ID" value="KAG8226885.1"/>
    <property type="molecule type" value="Genomic_DNA"/>
</dbReference>
<feature type="coiled-coil region" evidence="1">
    <location>
        <begin position="10"/>
        <end position="41"/>
    </location>
</feature>
<reference evidence="3" key="2">
    <citation type="submission" date="2017-10" db="EMBL/GenBank/DDBJ databases">
        <title>Ladona fulva Genome sequencing and assembly.</title>
        <authorList>
            <person name="Murali S."/>
            <person name="Richards S."/>
            <person name="Bandaranaike D."/>
            <person name="Bellair M."/>
            <person name="Blankenburg K."/>
            <person name="Chao H."/>
            <person name="Dinh H."/>
            <person name="Doddapaneni H."/>
            <person name="Dugan-Rocha S."/>
            <person name="Elkadiri S."/>
            <person name="Gnanaolivu R."/>
            <person name="Hernandez B."/>
            <person name="Skinner E."/>
            <person name="Javaid M."/>
            <person name="Lee S."/>
            <person name="Li M."/>
            <person name="Ming W."/>
            <person name="Munidasa M."/>
            <person name="Muniz J."/>
            <person name="Nguyen L."/>
            <person name="Hughes D."/>
            <person name="Osuji N."/>
            <person name="Pu L.-L."/>
            <person name="Puazo M."/>
            <person name="Qu C."/>
            <person name="Quiroz J."/>
            <person name="Raj R."/>
            <person name="Weissenberger G."/>
            <person name="Xin Y."/>
            <person name="Zou X."/>
            <person name="Han Y."/>
            <person name="Worley K."/>
            <person name="Muzny D."/>
            <person name="Gibbs R."/>
        </authorList>
    </citation>
    <scope>NUCLEOTIDE SEQUENCE</scope>
    <source>
        <strain evidence="3">Sampled in the wild</strain>
    </source>
</reference>
<proteinExistence type="predicted"/>
<accession>A0A8K0K233</accession>
<keyword evidence="1" id="KW-0175">Coiled coil</keyword>
<evidence type="ECO:0000313" key="4">
    <source>
        <dbReference type="Proteomes" id="UP000792457"/>
    </source>
</evidence>
<protein>
    <submittedName>
        <fullName evidence="3">Uncharacterized protein</fullName>
    </submittedName>
</protein>
<organism evidence="3 4">
    <name type="scientific">Ladona fulva</name>
    <name type="common">Scarce chaser dragonfly</name>
    <name type="synonym">Libellula fulva</name>
    <dbReference type="NCBI Taxonomy" id="123851"/>
    <lineage>
        <taxon>Eukaryota</taxon>
        <taxon>Metazoa</taxon>
        <taxon>Ecdysozoa</taxon>
        <taxon>Arthropoda</taxon>
        <taxon>Hexapoda</taxon>
        <taxon>Insecta</taxon>
        <taxon>Pterygota</taxon>
        <taxon>Palaeoptera</taxon>
        <taxon>Odonata</taxon>
        <taxon>Epiprocta</taxon>
        <taxon>Anisoptera</taxon>
        <taxon>Libelluloidea</taxon>
        <taxon>Libellulidae</taxon>
        <taxon>Ladona</taxon>
    </lineage>
</organism>
<evidence type="ECO:0000313" key="3">
    <source>
        <dbReference type="EMBL" id="KAG8226885.1"/>
    </source>
</evidence>
<sequence length="358" mass="40760">MATLPRSKRIQYLRKKNRNLLEKLETHSSEIHKELRKLKESTRGQRLRSHNIAKDESHSKAWVKRNGSKQVFESLCHSESELVNDMNLSQHSSIITDEVQRKSNIAKVNDKNLKSTTQCRCAFSQSEDSLSQKIIEANREILSSIDYSPKSIFLRRMKSKYLSRCYCGKNINEKKAKEHIAHLEPSSSSVSSPSKEESLSSCKSSVLGNKFASKEEGTDFERLKKFRYLNWTDCHAENDGDSLDSNMESKQKPVSLSSAQHKWREKYRINERLFAEPTGLSCKNLVRCSHCLDKSTVACGSNTNEVVVTIPSSLLDISNSAIDGKRDKLKKRGTAMKLLTKRPKPCNSMALRYQKGII</sequence>
<comment type="caution">
    <text evidence="3">The sequence shown here is derived from an EMBL/GenBank/DDBJ whole genome shotgun (WGS) entry which is preliminary data.</text>
</comment>
<name>A0A8K0K233_LADFU</name>
<reference evidence="3" key="1">
    <citation type="submission" date="2013-04" db="EMBL/GenBank/DDBJ databases">
        <authorList>
            <person name="Qu J."/>
            <person name="Murali S.C."/>
            <person name="Bandaranaike D."/>
            <person name="Bellair M."/>
            <person name="Blankenburg K."/>
            <person name="Chao H."/>
            <person name="Dinh H."/>
            <person name="Doddapaneni H."/>
            <person name="Downs B."/>
            <person name="Dugan-Rocha S."/>
            <person name="Elkadiri S."/>
            <person name="Gnanaolivu R.D."/>
            <person name="Hernandez B."/>
            <person name="Javaid M."/>
            <person name="Jayaseelan J.C."/>
            <person name="Lee S."/>
            <person name="Li M."/>
            <person name="Ming W."/>
            <person name="Munidasa M."/>
            <person name="Muniz J."/>
            <person name="Nguyen L."/>
            <person name="Ongeri F."/>
            <person name="Osuji N."/>
            <person name="Pu L.-L."/>
            <person name="Puazo M."/>
            <person name="Qu C."/>
            <person name="Quiroz J."/>
            <person name="Raj R."/>
            <person name="Weissenberger G."/>
            <person name="Xin Y."/>
            <person name="Zou X."/>
            <person name="Han Y."/>
            <person name="Richards S."/>
            <person name="Worley K."/>
            <person name="Muzny D."/>
            <person name="Gibbs R."/>
        </authorList>
    </citation>
    <scope>NUCLEOTIDE SEQUENCE</scope>
    <source>
        <strain evidence="3">Sampled in the wild</strain>
    </source>
</reference>
<feature type="region of interest" description="Disordered" evidence="2">
    <location>
        <begin position="179"/>
        <end position="200"/>
    </location>
</feature>
<feature type="compositionally biased region" description="Low complexity" evidence="2">
    <location>
        <begin position="185"/>
        <end position="200"/>
    </location>
</feature>
<dbReference type="Proteomes" id="UP000792457">
    <property type="component" value="Unassembled WGS sequence"/>
</dbReference>
<gene>
    <name evidence="3" type="ORF">J437_LFUL005644</name>
</gene>
<evidence type="ECO:0000256" key="2">
    <source>
        <dbReference type="SAM" id="MobiDB-lite"/>
    </source>
</evidence>
<keyword evidence="4" id="KW-1185">Reference proteome</keyword>
<dbReference type="OrthoDB" id="10002384at2759"/>